<dbReference type="Pfam" id="PF25563">
    <property type="entry name" value="TPR_SYVN1_N"/>
    <property type="match status" value="1"/>
</dbReference>
<keyword evidence="7 17" id="KW-0812">Transmembrane</keyword>
<evidence type="ECO:0000256" key="10">
    <source>
        <dbReference type="ARBA" id="ARBA00022786"/>
    </source>
</evidence>
<protein>
    <recommendedName>
        <fullName evidence="5">RING-type E3 ubiquitin transferase</fullName>
        <ecNumber evidence="5">2.3.2.27</ecNumber>
    </recommendedName>
</protein>
<feature type="transmembrane region" description="Helical" evidence="17">
    <location>
        <begin position="46"/>
        <end position="65"/>
    </location>
</feature>
<feature type="transmembrane region" description="Helical" evidence="17">
    <location>
        <begin position="101"/>
        <end position="120"/>
    </location>
</feature>
<keyword evidence="9 15" id="KW-0863">Zinc-finger</keyword>
<feature type="transmembrane region" description="Helical" evidence="17">
    <location>
        <begin position="213"/>
        <end position="240"/>
    </location>
</feature>
<sequence>MISVRTYCLFSILATVACITHAVQVRKQFYPIVVHLGTNKLCVTVMGNMVFVAALIFAQFVRKIFLGSLRPTEELRLYEKIWFAVTETCLALTIFREELKFRFVFLFTVLLFVKVFHWLSQFRVEHFHTELAVSTLTHIRILMLMGILFTTDCFFFVWQAKTLLLEGPSFLILFAFEYVILASTITTTFLKYMLYVIDMRRHGRWSNKAVYSFYLNLISDLFQLFVYLIFFSIVLSFYGIPLHIVRDLYNTFGNFKKRIADFIRYRRVIVNMNTRFPNATAEELSRMDHTCIICREEMQPPHAKKLPCGHIFHFDCLRSWLEEHSQCPTCRMQVEIDNAQPVPAQAEEAAGEREVQNQRQEQRPRPPSPARQVANSFSREEVRPSNLPSAVDPHQPEPRDASNAAESSLARRNLTEPHVSSFHSPQTPQAAAAAAAAAASAAAAAHARAVGVDLLRTPQTSHGTGFSFPSPFTPPSLPPLPPQLFGLPGVAPATSFPSLLAGQLSSGSQPTGPSASAASEGLVSSLLAPEISALEPVKRCLEEQMEVTASEIDALVAASDMAEAERANKLTMLKLRLQQVLLPMVSSQCNHISSIVQTYEARKPSSAGTAEVTPVRKLKMQHMLKFMEGRQREIRDLLNLCSELVEQSAGGAAETVSQADDADAVRLMEGAAPSLTGPQVSSGLHKRHPHASANLDAQ</sequence>
<keyword evidence="12" id="KW-0862">Zinc</keyword>
<evidence type="ECO:0000256" key="4">
    <source>
        <dbReference type="ARBA" id="ARBA00010089"/>
    </source>
</evidence>
<evidence type="ECO:0000256" key="14">
    <source>
        <dbReference type="ARBA" id="ARBA00023136"/>
    </source>
</evidence>
<dbReference type="Gene3D" id="3.30.40.10">
    <property type="entry name" value="Zinc/RING finger domain, C3HC4 (zinc finger)"/>
    <property type="match status" value="1"/>
</dbReference>
<evidence type="ECO:0000259" key="19">
    <source>
        <dbReference type="PROSITE" id="PS50089"/>
    </source>
</evidence>
<evidence type="ECO:0000256" key="18">
    <source>
        <dbReference type="SAM" id="SignalP"/>
    </source>
</evidence>
<dbReference type="InterPro" id="IPR057992">
    <property type="entry name" value="TPR_SYVN1_N"/>
</dbReference>
<evidence type="ECO:0000313" key="20">
    <source>
        <dbReference type="EMBL" id="CAE2295880.1"/>
    </source>
</evidence>
<dbReference type="GO" id="GO:0061630">
    <property type="term" value="F:ubiquitin protein ligase activity"/>
    <property type="evidence" value="ECO:0007669"/>
    <property type="project" value="UniProtKB-EC"/>
</dbReference>
<dbReference type="GO" id="GO:0008270">
    <property type="term" value="F:zinc ion binding"/>
    <property type="evidence" value="ECO:0007669"/>
    <property type="project" value="UniProtKB-KW"/>
</dbReference>
<dbReference type="AlphaFoldDB" id="A0A7S4KII9"/>
<evidence type="ECO:0000256" key="13">
    <source>
        <dbReference type="ARBA" id="ARBA00022989"/>
    </source>
</evidence>
<evidence type="ECO:0000256" key="8">
    <source>
        <dbReference type="ARBA" id="ARBA00022723"/>
    </source>
</evidence>
<feature type="compositionally biased region" description="Basic and acidic residues" evidence="16">
    <location>
        <begin position="350"/>
        <end position="364"/>
    </location>
</feature>
<keyword evidence="14 17" id="KW-0472">Membrane</keyword>
<feature type="region of interest" description="Disordered" evidence="16">
    <location>
        <begin position="673"/>
        <end position="698"/>
    </location>
</feature>
<dbReference type="InterPro" id="IPR050731">
    <property type="entry name" value="HRD1_E3_ubiq-ligases"/>
</dbReference>
<dbReference type="InterPro" id="IPR013083">
    <property type="entry name" value="Znf_RING/FYVE/PHD"/>
</dbReference>
<feature type="transmembrane region" description="Helical" evidence="17">
    <location>
        <begin position="170"/>
        <end position="192"/>
    </location>
</feature>
<feature type="chain" id="PRO_5030621658" description="RING-type E3 ubiquitin transferase" evidence="18">
    <location>
        <begin position="23"/>
        <end position="698"/>
    </location>
</feature>
<name>A0A7S4KII9_GUITH</name>
<dbReference type="CDD" id="cd16479">
    <property type="entry name" value="RING-H2_synoviolin"/>
    <property type="match status" value="1"/>
</dbReference>
<dbReference type="PROSITE" id="PS51257">
    <property type="entry name" value="PROKAR_LIPOPROTEIN"/>
    <property type="match status" value="1"/>
</dbReference>
<organism evidence="20">
    <name type="scientific">Guillardia theta</name>
    <name type="common">Cryptophyte</name>
    <name type="synonym">Cryptomonas phi</name>
    <dbReference type="NCBI Taxonomy" id="55529"/>
    <lineage>
        <taxon>Eukaryota</taxon>
        <taxon>Cryptophyceae</taxon>
        <taxon>Pyrenomonadales</taxon>
        <taxon>Geminigeraceae</taxon>
        <taxon>Guillardia</taxon>
    </lineage>
</organism>
<dbReference type="PANTHER" id="PTHR22763">
    <property type="entry name" value="RING ZINC FINGER PROTEIN"/>
    <property type="match status" value="1"/>
</dbReference>
<dbReference type="EC" id="2.3.2.27" evidence="5"/>
<feature type="domain" description="RING-type" evidence="19">
    <location>
        <begin position="291"/>
        <end position="331"/>
    </location>
</feature>
<keyword evidence="8" id="KW-0479">Metal-binding</keyword>
<dbReference type="SMART" id="SM00184">
    <property type="entry name" value="RING"/>
    <property type="match status" value="1"/>
</dbReference>
<comment type="subcellular location">
    <subcellularLocation>
        <location evidence="2">Endoplasmic reticulum membrane</location>
        <topology evidence="2">Multi-pass membrane protein</topology>
    </subcellularLocation>
</comment>
<gene>
    <name evidence="20" type="ORF">GTHE00462_LOCUS13402</name>
</gene>
<dbReference type="PROSITE" id="PS50089">
    <property type="entry name" value="ZF_RING_2"/>
    <property type="match status" value="1"/>
</dbReference>
<comment type="similarity">
    <text evidence="4">Belongs to the HRD1 family.</text>
</comment>
<evidence type="ECO:0000256" key="17">
    <source>
        <dbReference type="SAM" id="Phobius"/>
    </source>
</evidence>
<evidence type="ECO:0000256" key="9">
    <source>
        <dbReference type="ARBA" id="ARBA00022771"/>
    </source>
</evidence>
<evidence type="ECO:0000256" key="5">
    <source>
        <dbReference type="ARBA" id="ARBA00012483"/>
    </source>
</evidence>
<evidence type="ECO:0000256" key="6">
    <source>
        <dbReference type="ARBA" id="ARBA00022679"/>
    </source>
</evidence>
<feature type="transmembrane region" description="Helical" evidence="17">
    <location>
        <begin position="141"/>
        <end position="158"/>
    </location>
</feature>
<feature type="region of interest" description="Disordered" evidence="16">
    <location>
        <begin position="344"/>
        <end position="408"/>
    </location>
</feature>
<evidence type="ECO:0000256" key="12">
    <source>
        <dbReference type="ARBA" id="ARBA00022833"/>
    </source>
</evidence>
<evidence type="ECO:0000256" key="1">
    <source>
        <dbReference type="ARBA" id="ARBA00000900"/>
    </source>
</evidence>
<comment type="pathway">
    <text evidence="3">Protein modification; protein ubiquitination.</text>
</comment>
<dbReference type="GO" id="GO:0005789">
    <property type="term" value="C:endoplasmic reticulum membrane"/>
    <property type="evidence" value="ECO:0007669"/>
    <property type="project" value="UniProtKB-SubCell"/>
</dbReference>
<evidence type="ECO:0000256" key="11">
    <source>
        <dbReference type="ARBA" id="ARBA00022824"/>
    </source>
</evidence>
<dbReference type="GO" id="GO:0043161">
    <property type="term" value="P:proteasome-mediated ubiquitin-dependent protein catabolic process"/>
    <property type="evidence" value="ECO:0007669"/>
    <property type="project" value="TreeGrafter"/>
</dbReference>
<dbReference type="SUPFAM" id="SSF57850">
    <property type="entry name" value="RING/U-box"/>
    <property type="match status" value="1"/>
</dbReference>
<reference evidence="20" key="1">
    <citation type="submission" date="2021-01" db="EMBL/GenBank/DDBJ databases">
        <authorList>
            <person name="Corre E."/>
            <person name="Pelletier E."/>
            <person name="Niang G."/>
            <person name="Scheremetjew M."/>
            <person name="Finn R."/>
            <person name="Kale V."/>
            <person name="Holt S."/>
            <person name="Cochrane G."/>
            <person name="Meng A."/>
            <person name="Brown T."/>
            <person name="Cohen L."/>
        </authorList>
    </citation>
    <scope>NUCLEOTIDE SEQUENCE</scope>
    <source>
        <strain evidence="20">CCMP 2712</strain>
    </source>
</reference>
<evidence type="ECO:0000256" key="7">
    <source>
        <dbReference type="ARBA" id="ARBA00022692"/>
    </source>
</evidence>
<keyword evidence="13 17" id="KW-1133">Transmembrane helix</keyword>
<evidence type="ECO:0000256" key="2">
    <source>
        <dbReference type="ARBA" id="ARBA00004477"/>
    </source>
</evidence>
<accession>A0A7S4KII9</accession>
<dbReference type="GO" id="GO:0036503">
    <property type="term" value="P:ERAD pathway"/>
    <property type="evidence" value="ECO:0007669"/>
    <property type="project" value="TreeGrafter"/>
</dbReference>
<comment type="catalytic activity">
    <reaction evidence="1">
        <text>S-ubiquitinyl-[E2 ubiquitin-conjugating enzyme]-L-cysteine + [acceptor protein]-L-lysine = [E2 ubiquitin-conjugating enzyme]-L-cysteine + N(6)-ubiquitinyl-[acceptor protein]-L-lysine.</text>
        <dbReference type="EC" id="2.3.2.27"/>
    </reaction>
</comment>
<dbReference type="Pfam" id="PF13639">
    <property type="entry name" value="zf-RING_2"/>
    <property type="match status" value="1"/>
</dbReference>
<evidence type="ECO:0000256" key="16">
    <source>
        <dbReference type="SAM" id="MobiDB-lite"/>
    </source>
</evidence>
<keyword evidence="18" id="KW-0732">Signal</keyword>
<dbReference type="InterPro" id="IPR058051">
    <property type="entry name" value="Znf_RING_synoviolin"/>
</dbReference>
<dbReference type="EMBL" id="HBKN01017017">
    <property type="protein sequence ID" value="CAE2295880.1"/>
    <property type="molecule type" value="Transcribed_RNA"/>
</dbReference>
<proteinExistence type="inferred from homology"/>
<keyword evidence="6" id="KW-0808">Transferase</keyword>
<evidence type="ECO:0000256" key="15">
    <source>
        <dbReference type="PROSITE-ProRule" id="PRU00175"/>
    </source>
</evidence>
<feature type="signal peptide" evidence="18">
    <location>
        <begin position="1"/>
        <end position="22"/>
    </location>
</feature>
<keyword evidence="11" id="KW-0256">Endoplasmic reticulum</keyword>
<dbReference type="InterPro" id="IPR001841">
    <property type="entry name" value="Znf_RING"/>
</dbReference>
<dbReference type="PANTHER" id="PTHR22763:SF184">
    <property type="entry name" value="E3 UBIQUITIN-PROTEIN LIGASE SYNOVIOLIN"/>
    <property type="match status" value="1"/>
</dbReference>
<evidence type="ECO:0000256" key="3">
    <source>
        <dbReference type="ARBA" id="ARBA00004906"/>
    </source>
</evidence>
<keyword evidence="10" id="KW-0833">Ubl conjugation pathway</keyword>